<dbReference type="InterPro" id="IPR036104">
    <property type="entry name" value="BFN_sf"/>
</dbReference>
<dbReference type="InterPro" id="IPR003729">
    <property type="entry name" value="Bi_nuclease_dom"/>
</dbReference>
<protein>
    <recommendedName>
        <fullName evidence="1">BFN domain-containing protein</fullName>
    </recommendedName>
</protein>
<proteinExistence type="predicted"/>
<evidence type="ECO:0000313" key="3">
    <source>
        <dbReference type="Proteomes" id="UP000095200"/>
    </source>
</evidence>
<evidence type="ECO:0000313" key="2">
    <source>
        <dbReference type="EMBL" id="GAU09770.1"/>
    </source>
</evidence>
<evidence type="ECO:0000259" key="1">
    <source>
        <dbReference type="PROSITE" id="PS51658"/>
    </source>
</evidence>
<name>A0A194AKK4_9BACT</name>
<reference evidence="3" key="1">
    <citation type="submission" date="2016-06" db="EMBL/GenBank/DDBJ databases">
        <title>Draft genome sequence of Desulfoplanes formicivorans strain Pf12B.</title>
        <authorList>
            <person name="Watanabe M."/>
            <person name="Kojima H."/>
            <person name="Fukui M."/>
        </authorList>
    </citation>
    <scope>NUCLEOTIDE SEQUENCE [LARGE SCALE GENOMIC DNA]</scope>
    <source>
        <strain evidence="3">Pf12B</strain>
    </source>
</reference>
<dbReference type="GO" id="GO:0004518">
    <property type="term" value="F:nuclease activity"/>
    <property type="evidence" value="ECO:0007669"/>
    <property type="project" value="InterPro"/>
</dbReference>
<dbReference type="Proteomes" id="UP000095200">
    <property type="component" value="Unassembled WGS sequence"/>
</dbReference>
<dbReference type="SUPFAM" id="SSF103256">
    <property type="entry name" value="Hypothetical protein TM0160"/>
    <property type="match status" value="1"/>
</dbReference>
<dbReference type="AlphaFoldDB" id="A0A194AKK4"/>
<dbReference type="OrthoDB" id="9788698at2"/>
<gene>
    <name evidence="2" type="ORF">DPF_2503</name>
</gene>
<keyword evidence="3" id="KW-1185">Reference proteome</keyword>
<sequence>MVEMSVFGLALDEDSQMPILILKDATDTHVLPIWIGAMEAMAISMAINKVTMPRPMTHDLVLNVMNALGGKLDHVEILSIEKGTYYASLVVTKGDAVTRIDSRPSDSIALALKADVPIMASKTMLEQALSQQKGEYQAVIEGEDAKQWTEMLAKYNLDDIKYKM</sequence>
<feature type="domain" description="BFN" evidence="1">
    <location>
        <begin position="1"/>
        <end position="132"/>
    </location>
</feature>
<dbReference type="STRING" id="1592317.DPF_2503"/>
<comment type="caution">
    <text evidence="2">The sequence shown here is derived from an EMBL/GenBank/DDBJ whole genome shotgun (WGS) entry which is preliminary data.</text>
</comment>
<dbReference type="PANTHER" id="PTHR15160:SF1">
    <property type="entry name" value="VON HIPPEL-LINDAU DISEASE TUMOR SUPPRESSOR"/>
    <property type="match status" value="1"/>
</dbReference>
<dbReference type="Pfam" id="PF02577">
    <property type="entry name" value="BFN_dom"/>
    <property type="match status" value="1"/>
</dbReference>
<organism evidence="2 3">
    <name type="scientific">Desulfoplanes formicivorans</name>
    <dbReference type="NCBI Taxonomy" id="1592317"/>
    <lineage>
        <taxon>Bacteria</taxon>
        <taxon>Pseudomonadati</taxon>
        <taxon>Thermodesulfobacteriota</taxon>
        <taxon>Desulfovibrionia</taxon>
        <taxon>Desulfovibrionales</taxon>
        <taxon>Desulfoplanaceae</taxon>
        <taxon>Desulfoplanes</taxon>
    </lineage>
</organism>
<dbReference type="PANTHER" id="PTHR15160">
    <property type="entry name" value="VON HIPPEL-LINDAU PROTEIN"/>
    <property type="match status" value="1"/>
</dbReference>
<accession>A0A194AKK4</accession>
<dbReference type="EMBL" id="BDFE01000020">
    <property type="protein sequence ID" value="GAU09770.1"/>
    <property type="molecule type" value="Genomic_DNA"/>
</dbReference>
<dbReference type="Gene3D" id="3.10.690.10">
    <property type="entry name" value="Bifunctional nuclease domain"/>
    <property type="match status" value="1"/>
</dbReference>
<dbReference type="PROSITE" id="PS51658">
    <property type="entry name" value="BFN"/>
    <property type="match status" value="1"/>
</dbReference>